<evidence type="ECO:0000259" key="1">
    <source>
        <dbReference type="PROSITE" id="PS50835"/>
    </source>
</evidence>
<dbReference type="PANTHER" id="PTHR47633:SF4">
    <property type="entry name" value="MYOPALLADIN ISOFORM X1"/>
    <property type="match status" value="1"/>
</dbReference>
<proteinExistence type="predicted"/>
<dbReference type="Pfam" id="PF07679">
    <property type="entry name" value="I-set"/>
    <property type="match status" value="1"/>
</dbReference>
<protein>
    <recommendedName>
        <fullName evidence="1">Ig-like domain-containing protein</fullName>
    </recommendedName>
</protein>
<dbReference type="PROSITE" id="PS50835">
    <property type="entry name" value="IG_LIKE"/>
    <property type="match status" value="1"/>
</dbReference>
<dbReference type="PANTHER" id="PTHR47633">
    <property type="entry name" value="IMMUNOGLOBULIN"/>
    <property type="match status" value="1"/>
</dbReference>
<dbReference type="AlphaFoldDB" id="S4RA54"/>
<dbReference type="InterPro" id="IPR036179">
    <property type="entry name" value="Ig-like_dom_sf"/>
</dbReference>
<dbReference type="Gene3D" id="2.60.40.10">
    <property type="entry name" value="Immunoglobulins"/>
    <property type="match status" value="1"/>
</dbReference>
<sequence length="153" mass="16626">RWFCEGKELGNSPDIQILQNADLQTLIISEAFQEDTGRYTCLASNVDGTDSTSAEIYIEGATSSDSEGEPSNIQENHIYKPKSVGFLINPRCSVEMASTQRQYIQIMGVAQMNVNSTQKVASPSFGLPGFDGQSGVMAAPVFTKVSRFLFVTA</sequence>
<dbReference type="InterPro" id="IPR013098">
    <property type="entry name" value="Ig_I-set"/>
</dbReference>
<dbReference type="HOGENOM" id="CLU_1717487_0_0_1"/>
<name>S4RA54_PETMA</name>
<dbReference type="STRING" id="7757.ENSPMAP00000002085"/>
<dbReference type="InterPro" id="IPR007110">
    <property type="entry name" value="Ig-like_dom"/>
</dbReference>
<reference evidence="2" key="2">
    <citation type="submission" date="2025-09" db="UniProtKB">
        <authorList>
            <consortium name="Ensembl"/>
        </authorList>
    </citation>
    <scope>IDENTIFICATION</scope>
</reference>
<evidence type="ECO:0000313" key="2">
    <source>
        <dbReference type="Ensembl" id="ENSPMAP00000002085.1"/>
    </source>
</evidence>
<dbReference type="GO" id="GO:0004672">
    <property type="term" value="F:protein kinase activity"/>
    <property type="evidence" value="ECO:0007669"/>
    <property type="project" value="TreeGrafter"/>
</dbReference>
<accession>S4RA54</accession>
<dbReference type="Ensembl" id="ENSPMAT00000002095.1">
    <property type="protein sequence ID" value="ENSPMAP00000002085.1"/>
    <property type="gene ID" value="ENSPMAG00000001905.1"/>
</dbReference>
<dbReference type="InterPro" id="IPR013783">
    <property type="entry name" value="Ig-like_fold"/>
</dbReference>
<dbReference type="SUPFAM" id="SSF48726">
    <property type="entry name" value="Immunoglobulin"/>
    <property type="match status" value="1"/>
</dbReference>
<dbReference type="GeneTree" id="ENSGT00940000153441"/>
<reference evidence="2" key="1">
    <citation type="submission" date="2025-08" db="UniProtKB">
        <authorList>
            <consortium name="Ensembl"/>
        </authorList>
    </citation>
    <scope>IDENTIFICATION</scope>
</reference>
<feature type="domain" description="Ig-like" evidence="1">
    <location>
        <begin position="1"/>
        <end position="57"/>
    </location>
</feature>
<organism evidence="2">
    <name type="scientific">Petromyzon marinus</name>
    <name type="common">Sea lamprey</name>
    <dbReference type="NCBI Taxonomy" id="7757"/>
    <lineage>
        <taxon>Eukaryota</taxon>
        <taxon>Metazoa</taxon>
        <taxon>Chordata</taxon>
        <taxon>Craniata</taxon>
        <taxon>Vertebrata</taxon>
        <taxon>Cyclostomata</taxon>
        <taxon>Hyperoartia</taxon>
        <taxon>Petromyzontiformes</taxon>
        <taxon>Petromyzontidae</taxon>
        <taxon>Petromyzon</taxon>
    </lineage>
</organism>